<dbReference type="InterPro" id="IPR032818">
    <property type="entry name" value="DedA-like"/>
</dbReference>
<feature type="domain" description="VTT" evidence="8">
    <location>
        <begin position="62"/>
        <end position="182"/>
    </location>
</feature>
<evidence type="ECO:0000256" key="7">
    <source>
        <dbReference type="RuleBase" id="RU367016"/>
    </source>
</evidence>
<dbReference type="Pfam" id="PF09335">
    <property type="entry name" value="VTT_dom"/>
    <property type="match status" value="1"/>
</dbReference>
<dbReference type="PANTHER" id="PTHR30353">
    <property type="entry name" value="INNER MEMBRANE PROTEIN DEDA-RELATED"/>
    <property type="match status" value="1"/>
</dbReference>
<evidence type="ECO:0000256" key="4">
    <source>
        <dbReference type="ARBA" id="ARBA00022692"/>
    </source>
</evidence>
<dbReference type="InterPro" id="IPR032816">
    <property type="entry name" value="VTT_dom"/>
</dbReference>
<dbReference type="EMBL" id="CU459003">
    <property type="protein sequence ID" value="CAM75917.1"/>
    <property type="molecule type" value="Genomic_DNA"/>
</dbReference>
<protein>
    <submittedName>
        <fullName evidence="9">DedA family protein</fullName>
    </submittedName>
</protein>
<evidence type="ECO:0000256" key="6">
    <source>
        <dbReference type="ARBA" id="ARBA00023136"/>
    </source>
</evidence>
<dbReference type="RefSeq" id="WP_024079716.1">
    <property type="nucleotide sequence ID" value="NZ_CP027527.1"/>
</dbReference>
<evidence type="ECO:0000313" key="9">
    <source>
        <dbReference type="EMBL" id="CAM75917.1"/>
    </source>
</evidence>
<evidence type="ECO:0000256" key="3">
    <source>
        <dbReference type="ARBA" id="ARBA00022475"/>
    </source>
</evidence>
<comment type="subcellular location">
    <subcellularLocation>
        <location evidence="1 7">Cell membrane</location>
        <topology evidence="1 7">Multi-pass membrane protein</topology>
    </subcellularLocation>
</comment>
<evidence type="ECO:0000256" key="5">
    <source>
        <dbReference type="ARBA" id="ARBA00022989"/>
    </source>
</evidence>
<keyword evidence="4 7" id="KW-0812">Transmembrane</keyword>
<feature type="transmembrane region" description="Helical" evidence="7">
    <location>
        <begin position="83"/>
        <end position="103"/>
    </location>
</feature>
<evidence type="ECO:0000256" key="2">
    <source>
        <dbReference type="ARBA" id="ARBA00010792"/>
    </source>
</evidence>
<name>A4TZ60_9PROT</name>
<keyword evidence="5 7" id="KW-1133">Transmembrane helix</keyword>
<keyword evidence="6 7" id="KW-0472">Membrane</keyword>
<keyword evidence="3 7" id="KW-1003">Cell membrane</keyword>
<proteinExistence type="inferred from homology"/>
<accession>A4TZ60</accession>
<gene>
    <name evidence="9" type="ORF">MGR_2293</name>
</gene>
<reference evidence="9" key="1">
    <citation type="journal article" date="2007" name="J. Bacteriol.">
        <title>Comparative genome analysis of four magnetotactic bacteria reveals a complex set of group-specific genes implicated in magnetosome biomineralization and function.</title>
        <authorList>
            <person name="Richter M."/>
            <person name="Kube M."/>
            <person name="Bazylinski D.A."/>
            <person name="Lombardot T."/>
            <person name="Gloeckner F.O."/>
            <person name="Reinhardt R."/>
            <person name="Schueler D."/>
        </authorList>
    </citation>
    <scope>NUCLEOTIDE SEQUENCE</scope>
    <source>
        <strain evidence="9">MSR-1</strain>
    </source>
</reference>
<evidence type="ECO:0000259" key="8">
    <source>
        <dbReference type="Pfam" id="PF09335"/>
    </source>
</evidence>
<feature type="transmembrane region" description="Helical" evidence="7">
    <location>
        <begin position="164"/>
        <end position="186"/>
    </location>
</feature>
<sequence>MSSNTRRVLLALGALVLVGGIVALGVVLGRIGSPSEVLDLILTEYSYLLYPTILIWTFVEGETVVLIAGIIASEGSYNINVELIALAAFSGSFAGDQLYYYIGRRYGTPLLNRWPTMGSKIDWAFELVKTHPTLFILSFRFIYGVRNIAPFVIGIAGVPRLRYAMLNAIAALIWAHSFAWGGYFLGRVLEDWLGDHKWKILGFFVLVIAAVAVYGYLGQKKRLKAIEAKEAADGVCDVPQRSD</sequence>
<feature type="transmembrane region" description="Helical" evidence="7">
    <location>
        <begin position="198"/>
        <end position="217"/>
    </location>
</feature>
<comment type="similarity">
    <text evidence="2 7">Belongs to the DedA family.</text>
</comment>
<evidence type="ECO:0000256" key="1">
    <source>
        <dbReference type="ARBA" id="ARBA00004651"/>
    </source>
</evidence>
<organism evidence="9">
    <name type="scientific">Magnetospirillum gryphiswaldense</name>
    <dbReference type="NCBI Taxonomy" id="55518"/>
    <lineage>
        <taxon>Bacteria</taxon>
        <taxon>Pseudomonadati</taxon>
        <taxon>Pseudomonadota</taxon>
        <taxon>Alphaproteobacteria</taxon>
        <taxon>Rhodospirillales</taxon>
        <taxon>Rhodospirillaceae</taxon>
        <taxon>Magnetospirillum</taxon>
    </lineage>
</organism>
<dbReference type="PANTHER" id="PTHR30353:SF15">
    <property type="entry name" value="INNER MEMBRANE PROTEIN YABI"/>
    <property type="match status" value="1"/>
</dbReference>
<dbReference type="GO" id="GO:0005886">
    <property type="term" value="C:plasma membrane"/>
    <property type="evidence" value="ECO:0007669"/>
    <property type="project" value="UniProtKB-SubCell"/>
</dbReference>
<dbReference type="AlphaFoldDB" id="A4TZ60"/>
<feature type="transmembrane region" description="Helical" evidence="7">
    <location>
        <begin position="47"/>
        <end position="71"/>
    </location>
</feature>